<dbReference type="Proteomes" id="UP000093044">
    <property type="component" value="Chromosome"/>
</dbReference>
<accession>A0A1B2I3N4</accession>
<dbReference type="PROSITE" id="PS50943">
    <property type="entry name" value="HTH_CROC1"/>
    <property type="match status" value="1"/>
</dbReference>
<dbReference type="AlphaFoldDB" id="A0A1B2I3N4"/>
<dbReference type="GeneID" id="83057313"/>
<reference evidence="2" key="1">
    <citation type="submission" date="2016-08" db="EMBL/GenBank/DDBJ databases">
        <title>Complete genome of Cloacibacillus porcorum.</title>
        <authorList>
            <person name="Looft T."/>
            <person name="Bayles D.O."/>
            <person name="Alt D.P."/>
        </authorList>
    </citation>
    <scope>NUCLEOTIDE SEQUENCE [LARGE SCALE GENOMIC DNA]</scope>
    <source>
        <strain evidence="2">CL-84</strain>
    </source>
</reference>
<evidence type="ECO:0000259" key="1">
    <source>
        <dbReference type="PROSITE" id="PS50943"/>
    </source>
</evidence>
<dbReference type="InterPro" id="IPR001387">
    <property type="entry name" value="Cro/C1-type_HTH"/>
</dbReference>
<dbReference type="GO" id="GO:0003677">
    <property type="term" value="F:DNA binding"/>
    <property type="evidence" value="ECO:0007669"/>
    <property type="project" value="InterPro"/>
</dbReference>
<evidence type="ECO:0000313" key="2">
    <source>
        <dbReference type="EMBL" id="ANZ44595.1"/>
    </source>
</evidence>
<sequence>MAFNFVRLKNWQRENRYTQVIASQVLGMSQSYYATLIAGGKSPSFKTLEKICSKTGYNLNDFYISDEEALRLKAKM</sequence>
<dbReference type="KEGG" id="cpor:BED41_05525"/>
<dbReference type="STRING" id="1197717.BED41_05525"/>
<feature type="domain" description="HTH cro/C1-type" evidence="1">
    <location>
        <begin position="8"/>
        <end position="62"/>
    </location>
</feature>
<evidence type="ECO:0000313" key="3">
    <source>
        <dbReference type="Proteomes" id="UP000093044"/>
    </source>
</evidence>
<dbReference type="EMBL" id="CP016757">
    <property type="protein sequence ID" value="ANZ44595.1"/>
    <property type="molecule type" value="Genomic_DNA"/>
</dbReference>
<protein>
    <recommendedName>
        <fullName evidence="1">HTH cro/C1-type domain-containing protein</fullName>
    </recommendedName>
</protein>
<keyword evidence="3" id="KW-1185">Reference proteome</keyword>
<proteinExistence type="predicted"/>
<gene>
    <name evidence="2" type="ORF">BED41_05525</name>
</gene>
<dbReference type="InterPro" id="IPR010982">
    <property type="entry name" value="Lambda_DNA-bd_dom_sf"/>
</dbReference>
<dbReference type="CDD" id="cd00093">
    <property type="entry name" value="HTH_XRE"/>
    <property type="match status" value="1"/>
</dbReference>
<dbReference type="SUPFAM" id="SSF47413">
    <property type="entry name" value="lambda repressor-like DNA-binding domains"/>
    <property type="match status" value="1"/>
</dbReference>
<dbReference type="Gene3D" id="1.10.260.40">
    <property type="entry name" value="lambda repressor-like DNA-binding domains"/>
    <property type="match status" value="1"/>
</dbReference>
<organism evidence="2 3">
    <name type="scientific">Cloacibacillus porcorum</name>
    <dbReference type="NCBI Taxonomy" id="1197717"/>
    <lineage>
        <taxon>Bacteria</taxon>
        <taxon>Thermotogati</taxon>
        <taxon>Synergistota</taxon>
        <taxon>Synergistia</taxon>
        <taxon>Synergistales</taxon>
        <taxon>Synergistaceae</taxon>
        <taxon>Cloacibacillus</taxon>
    </lineage>
</organism>
<dbReference type="Pfam" id="PF01381">
    <property type="entry name" value="HTH_3"/>
    <property type="match status" value="1"/>
</dbReference>
<dbReference type="RefSeq" id="WP_066743882.1">
    <property type="nucleotide sequence ID" value="NZ_CP016757.1"/>
</dbReference>
<name>A0A1B2I3N4_9BACT</name>